<dbReference type="EMBL" id="NIZV01000238">
    <property type="protein sequence ID" value="RSL98327.1"/>
    <property type="molecule type" value="Genomic_DNA"/>
</dbReference>
<dbReference type="Pfam" id="PF23544">
    <property type="entry name" value="AtuA_ferredoxin"/>
    <property type="match status" value="1"/>
</dbReference>
<dbReference type="InterPro" id="IPR021833">
    <property type="entry name" value="DUF3425"/>
</dbReference>
<evidence type="ECO:0000313" key="4">
    <source>
        <dbReference type="EMBL" id="RSL98327.1"/>
    </source>
</evidence>
<evidence type="ECO:0000259" key="3">
    <source>
        <dbReference type="Pfam" id="PF23544"/>
    </source>
</evidence>
<sequence length="975" mass="107435">MTDWRQREFGKRPVRIANCSGYCGDPAEEMLKQATLGEVDFITGDYLAEVNLAANAEAFANGKHPGYEVSALEGLRMTLDVINTKRIKVALNGGALNPKGLAEAVVELVKEKNATLTVAYISGDDVLPEVRQRLQVTESSPLPHLDSVGNSTQFGQETTLPLDMNPETIVSANAYLGARGIVAAFRNGADIVIAGRVSDASPVIAAAWYWWSWSDTDYDQLAGGLVAGHLIECSAYVTGGNFAGFTDAKYGGWERVIHPGFPIAEVDADGSCVITKHPGTGGFVDEDTVKCQLLYELQGNVYLHSDSKASLDQVTVKEVGPDRVRVSGIRGLPPPPSTKVAIFYKGGYESQLLLNTAGYDWEAKCDLFEKQVRLQLGDKAKDMDILEFQRVGVPADNPRTQNSSTMYIRIVAQGKDSKSLMLVPKAVSDISLKHFHDMRTALPRPFIAYYPAIWDQSAIRERVTFINNATSTSIQPPINAGIPPVFEPLSSRDNYDTTSPVALAGQKRQIKLGDVALARSGDKGGNLNVGVFVRTQPQWDWLRTYLSREQMWRLLGDDADDSYTIERVEFPHIFAVHFVVYDDEVFDTVLWGSQDTTSPPADERGHRDSSGSPQGLCAGGESLSQQNSITEPDAGRATTQTQGAVDSGISDLQSLQNDSLQAYPDLLSTWPMDGHDEIGLTMPLSTWMLSQDQIVVTSIALFGSKLLDACDKYIKRKSTSTLPDQVEEWNQKLVRVAIGFGTRCMGLESYIYGVNGARYMEKVLSWRLGLEPKDKVPAPFRPTPLQSRQPTHFWGLDLFNWPELRDQLVLEHGSVDLDALTKDLVLHSVIEQPQRGVAVNVLDIFENQILRRDKSSYAQSGTCRNYLTDASWVLFEVGPEIQSMYGSVADPVEEAIIAELDRRMLNEEAMPRGCSESSLPSPGSYPGTDVAHFLGIDNFLGWKISQEFANKYPFLDCSTAISDYELAPSTDLFCW</sequence>
<feature type="domain" description="Acyclic terpene utilisation N-terminal" evidence="2">
    <location>
        <begin position="14"/>
        <end position="464"/>
    </location>
</feature>
<evidence type="ECO:0000313" key="5">
    <source>
        <dbReference type="Proteomes" id="UP000288429"/>
    </source>
</evidence>
<organism evidence="4 5">
    <name type="scientific">Fusarium ambrosium</name>
    <dbReference type="NCBI Taxonomy" id="131363"/>
    <lineage>
        <taxon>Eukaryota</taxon>
        <taxon>Fungi</taxon>
        <taxon>Dikarya</taxon>
        <taxon>Ascomycota</taxon>
        <taxon>Pezizomycotina</taxon>
        <taxon>Sordariomycetes</taxon>
        <taxon>Hypocreomycetidae</taxon>
        <taxon>Hypocreales</taxon>
        <taxon>Nectriaceae</taxon>
        <taxon>Fusarium</taxon>
        <taxon>Fusarium solani species complex</taxon>
    </lineage>
</organism>
<dbReference type="InterPro" id="IPR056362">
    <property type="entry name" value="AtuA-like_ferredoxin_dom"/>
</dbReference>
<feature type="region of interest" description="Disordered" evidence="1">
    <location>
        <begin position="594"/>
        <end position="647"/>
    </location>
</feature>
<dbReference type="Pfam" id="PF11905">
    <property type="entry name" value="DUF3425"/>
    <property type="match status" value="1"/>
</dbReference>
<dbReference type="PANTHER" id="PTHR47585">
    <property type="match status" value="1"/>
</dbReference>
<evidence type="ECO:0008006" key="6">
    <source>
        <dbReference type="Google" id="ProtNLM"/>
    </source>
</evidence>
<evidence type="ECO:0000259" key="2">
    <source>
        <dbReference type="Pfam" id="PF07287"/>
    </source>
</evidence>
<name>A0A428T8I9_9HYPO</name>
<dbReference type="Pfam" id="PF07287">
    <property type="entry name" value="AtuA"/>
    <property type="match status" value="1"/>
</dbReference>
<proteinExistence type="predicted"/>
<keyword evidence="5" id="KW-1185">Reference proteome</keyword>
<gene>
    <name evidence="4" type="ORF">CDV31_012642</name>
</gene>
<dbReference type="InterPro" id="IPR010839">
    <property type="entry name" value="AtuA_N"/>
</dbReference>
<dbReference type="AlphaFoldDB" id="A0A428T8I9"/>
<feature type="compositionally biased region" description="Polar residues" evidence="1">
    <location>
        <begin position="637"/>
        <end position="647"/>
    </location>
</feature>
<protein>
    <recommendedName>
        <fullName evidence="6">DUF1446 domain-containing protein</fullName>
    </recommendedName>
</protein>
<accession>A0A428T8I9</accession>
<evidence type="ECO:0000256" key="1">
    <source>
        <dbReference type="SAM" id="MobiDB-lite"/>
    </source>
</evidence>
<reference evidence="4 5" key="1">
    <citation type="submission" date="2017-06" db="EMBL/GenBank/DDBJ databases">
        <title>Cmopartive genomic analysis of Ambrosia Fusariam Clade fungi.</title>
        <authorList>
            <person name="Stajich J.E."/>
            <person name="Carrillo J."/>
            <person name="Kijimoto T."/>
            <person name="Eskalen A."/>
            <person name="O'Donnell K."/>
            <person name="Kasson M."/>
        </authorList>
    </citation>
    <scope>NUCLEOTIDE SEQUENCE [LARGE SCALE GENOMIC DNA]</scope>
    <source>
        <strain evidence="4 5">NRRL 20438</strain>
    </source>
</reference>
<comment type="caution">
    <text evidence="4">The sequence shown here is derived from an EMBL/GenBank/DDBJ whole genome shotgun (WGS) entry which is preliminary data.</text>
</comment>
<dbReference type="Proteomes" id="UP000288429">
    <property type="component" value="Unassembled WGS sequence"/>
</dbReference>
<feature type="domain" description="AtuA-like ferredoxin-fold" evidence="3">
    <location>
        <begin position="510"/>
        <end position="582"/>
    </location>
</feature>
<dbReference type="PANTHER" id="PTHR47585:SF1">
    <property type="entry name" value="DUF1446 DOMAIN-CONTAINING PROTEIN"/>
    <property type="match status" value="1"/>
</dbReference>